<comment type="caution">
    <text evidence="9">The sequence shown here is derived from an EMBL/GenBank/DDBJ whole genome shotgun (WGS) entry which is preliminary data.</text>
</comment>
<dbReference type="OrthoDB" id="335833at2"/>
<dbReference type="HOGENOM" id="CLU_000445_89_3_9"/>
<sequence>MFRILAFLFYSAAACLLLKLLSVYGAADEIRTQIAERMETDTNVGIDITCSDKRMRNLAADLDRQLKLLRQKEIRYTRGDQELKTAITNVSHDIRTPLTAIYGYLNLLEGEEMSEEAAQYLAYIQNRVDALKALSEELFHYSVVLSVDSYDETEELSLHALLEESIAAYYGAIIKAGIRPEISCCEQPVKRNLNRHALTRIFSNIIGNAVKYSDGDFRVRLEADGTICFANKARKLDSVSAARLTDRFFTVENGHGSTGLGLSIARTLTEKIGGSMEVAYREGSLYVILSFSCGNRSEKLI</sequence>
<evidence type="ECO:0000313" key="10">
    <source>
        <dbReference type="Proteomes" id="UP000012589"/>
    </source>
</evidence>
<dbReference type="Gene3D" id="1.10.287.130">
    <property type="match status" value="1"/>
</dbReference>
<dbReference type="SUPFAM" id="SSF55874">
    <property type="entry name" value="ATPase domain of HSP90 chaperone/DNA topoisomerase II/histidine kinase"/>
    <property type="match status" value="1"/>
</dbReference>
<evidence type="ECO:0000259" key="8">
    <source>
        <dbReference type="PROSITE" id="PS50109"/>
    </source>
</evidence>
<dbReference type="PATRIC" id="fig|1235802.3.peg.5428"/>
<dbReference type="InterPro" id="IPR036097">
    <property type="entry name" value="HisK_dim/P_sf"/>
</dbReference>
<dbReference type="Proteomes" id="UP000012589">
    <property type="component" value="Unassembled WGS sequence"/>
</dbReference>
<evidence type="ECO:0000256" key="1">
    <source>
        <dbReference type="ARBA" id="ARBA00000085"/>
    </source>
</evidence>
<dbReference type="PROSITE" id="PS51257">
    <property type="entry name" value="PROKAR_LIPOPROTEIN"/>
    <property type="match status" value="1"/>
</dbReference>
<evidence type="ECO:0000256" key="3">
    <source>
        <dbReference type="ARBA" id="ARBA00012438"/>
    </source>
</evidence>
<dbReference type="Gene3D" id="3.30.565.10">
    <property type="entry name" value="Histidine kinase-like ATPase, C-terminal domain"/>
    <property type="match status" value="1"/>
</dbReference>
<dbReference type="InterPro" id="IPR036890">
    <property type="entry name" value="HATPase_C_sf"/>
</dbReference>
<gene>
    <name evidence="9" type="ORF">C823_05142</name>
</gene>
<dbReference type="InterPro" id="IPR003594">
    <property type="entry name" value="HATPase_dom"/>
</dbReference>
<evidence type="ECO:0000256" key="6">
    <source>
        <dbReference type="ARBA" id="ARBA00022777"/>
    </source>
</evidence>
<dbReference type="GO" id="GO:0000155">
    <property type="term" value="F:phosphorelay sensor kinase activity"/>
    <property type="evidence" value="ECO:0007669"/>
    <property type="project" value="InterPro"/>
</dbReference>
<dbReference type="GO" id="GO:0005886">
    <property type="term" value="C:plasma membrane"/>
    <property type="evidence" value="ECO:0007669"/>
    <property type="project" value="TreeGrafter"/>
</dbReference>
<proteinExistence type="predicted"/>
<keyword evidence="5" id="KW-0808">Transferase</keyword>
<dbReference type="EC" id="2.7.13.3" evidence="3"/>
<keyword evidence="4" id="KW-0597">Phosphoprotein</keyword>
<dbReference type="eggNOG" id="COG2205">
    <property type="taxonomic scope" value="Bacteria"/>
</dbReference>
<dbReference type="SMART" id="SM00388">
    <property type="entry name" value="HisKA"/>
    <property type="match status" value="1"/>
</dbReference>
<dbReference type="Pfam" id="PF02518">
    <property type="entry name" value="HATPase_c"/>
    <property type="match status" value="1"/>
</dbReference>
<dbReference type="InterPro" id="IPR003661">
    <property type="entry name" value="HisK_dim/P_dom"/>
</dbReference>
<dbReference type="STRING" id="1235802.C823_05142"/>
<feature type="domain" description="Histidine kinase" evidence="8">
    <location>
        <begin position="89"/>
        <end position="295"/>
    </location>
</feature>
<organism evidence="9 10">
    <name type="scientific">Eubacterium plexicaudatum ASF492</name>
    <dbReference type="NCBI Taxonomy" id="1235802"/>
    <lineage>
        <taxon>Bacteria</taxon>
        <taxon>Bacillati</taxon>
        <taxon>Bacillota</taxon>
        <taxon>Clostridia</taxon>
        <taxon>Eubacteriales</taxon>
        <taxon>Eubacteriaceae</taxon>
        <taxon>Eubacterium</taxon>
    </lineage>
</organism>
<reference evidence="9 10" key="1">
    <citation type="journal article" date="2014" name="Genome Announc.">
        <title>Draft genome sequences of the altered schaedler flora, a defined bacterial community from gnotobiotic mice.</title>
        <authorList>
            <person name="Wannemuehler M.J."/>
            <person name="Overstreet A.M."/>
            <person name="Ward D.V."/>
            <person name="Phillips G.J."/>
        </authorList>
    </citation>
    <scope>NUCLEOTIDE SEQUENCE [LARGE SCALE GENOMIC DNA]</scope>
    <source>
        <strain evidence="9 10">ASF492</strain>
    </source>
</reference>
<dbReference type="InterPro" id="IPR005467">
    <property type="entry name" value="His_kinase_dom"/>
</dbReference>
<comment type="subcellular location">
    <subcellularLocation>
        <location evidence="2">Membrane</location>
    </subcellularLocation>
</comment>
<protein>
    <recommendedName>
        <fullName evidence="3">histidine kinase</fullName>
        <ecNumber evidence="3">2.7.13.3</ecNumber>
    </recommendedName>
</protein>
<dbReference type="GO" id="GO:0016036">
    <property type="term" value="P:cellular response to phosphate starvation"/>
    <property type="evidence" value="ECO:0007669"/>
    <property type="project" value="TreeGrafter"/>
</dbReference>
<dbReference type="GO" id="GO:0004721">
    <property type="term" value="F:phosphoprotein phosphatase activity"/>
    <property type="evidence" value="ECO:0007669"/>
    <property type="project" value="TreeGrafter"/>
</dbReference>
<evidence type="ECO:0000256" key="5">
    <source>
        <dbReference type="ARBA" id="ARBA00022679"/>
    </source>
</evidence>
<dbReference type="SMART" id="SM00387">
    <property type="entry name" value="HATPase_c"/>
    <property type="match status" value="1"/>
</dbReference>
<dbReference type="CDD" id="cd00082">
    <property type="entry name" value="HisKA"/>
    <property type="match status" value="1"/>
</dbReference>
<dbReference type="PROSITE" id="PS50109">
    <property type="entry name" value="HIS_KIN"/>
    <property type="match status" value="1"/>
</dbReference>
<keyword evidence="10" id="KW-1185">Reference proteome</keyword>
<evidence type="ECO:0000256" key="2">
    <source>
        <dbReference type="ARBA" id="ARBA00004370"/>
    </source>
</evidence>
<dbReference type="SUPFAM" id="SSF47384">
    <property type="entry name" value="Homodimeric domain of signal transducing histidine kinase"/>
    <property type="match status" value="1"/>
</dbReference>
<accession>N2A6Z6</accession>
<evidence type="ECO:0000256" key="7">
    <source>
        <dbReference type="ARBA" id="ARBA00023012"/>
    </source>
</evidence>
<dbReference type="AlphaFoldDB" id="N2A6Z6"/>
<name>N2A6Z6_9FIRM</name>
<dbReference type="PANTHER" id="PTHR45453:SF1">
    <property type="entry name" value="PHOSPHATE REGULON SENSOR PROTEIN PHOR"/>
    <property type="match status" value="1"/>
</dbReference>
<evidence type="ECO:0000256" key="4">
    <source>
        <dbReference type="ARBA" id="ARBA00022553"/>
    </source>
</evidence>
<dbReference type="EMBL" id="AQFT01000149">
    <property type="protein sequence ID" value="EMZ20154.1"/>
    <property type="molecule type" value="Genomic_DNA"/>
</dbReference>
<keyword evidence="6" id="KW-0418">Kinase</keyword>
<keyword evidence="7" id="KW-0902">Two-component regulatory system</keyword>
<comment type="catalytic activity">
    <reaction evidence="1">
        <text>ATP + protein L-histidine = ADP + protein N-phospho-L-histidine.</text>
        <dbReference type="EC" id="2.7.13.3"/>
    </reaction>
</comment>
<dbReference type="InterPro" id="IPR050351">
    <property type="entry name" value="BphY/WalK/GraS-like"/>
</dbReference>
<evidence type="ECO:0000313" key="9">
    <source>
        <dbReference type="EMBL" id="EMZ20154.1"/>
    </source>
</evidence>
<dbReference type="Pfam" id="PF00512">
    <property type="entry name" value="HisKA"/>
    <property type="match status" value="1"/>
</dbReference>
<dbReference type="PANTHER" id="PTHR45453">
    <property type="entry name" value="PHOSPHATE REGULON SENSOR PROTEIN PHOR"/>
    <property type="match status" value="1"/>
</dbReference>